<dbReference type="AlphaFoldDB" id="A0A409X005"/>
<protein>
    <submittedName>
        <fullName evidence="2">Uncharacterized protein</fullName>
    </submittedName>
</protein>
<evidence type="ECO:0000313" key="2">
    <source>
        <dbReference type="EMBL" id="PPQ84090.1"/>
    </source>
</evidence>
<keyword evidence="3" id="KW-1185">Reference proteome</keyword>
<organism evidence="2 3">
    <name type="scientific">Panaeolus cyanescens</name>
    <dbReference type="NCBI Taxonomy" id="181874"/>
    <lineage>
        <taxon>Eukaryota</taxon>
        <taxon>Fungi</taxon>
        <taxon>Dikarya</taxon>
        <taxon>Basidiomycota</taxon>
        <taxon>Agaricomycotina</taxon>
        <taxon>Agaricomycetes</taxon>
        <taxon>Agaricomycetidae</taxon>
        <taxon>Agaricales</taxon>
        <taxon>Agaricineae</taxon>
        <taxon>Galeropsidaceae</taxon>
        <taxon>Panaeolus</taxon>
    </lineage>
</organism>
<dbReference type="EMBL" id="NHTK01004941">
    <property type="protein sequence ID" value="PPQ84090.1"/>
    <property type="molecule type" value="Genomic_DNA"/>
</dbReference>
<dbReference type="Proteomes" id="UP000284842">
    <property type="component" value="Unassembled WGS sequence"/>
</dbReference>
<feature type="region of interest" description="Disordered" evidence="1">
    <location>
        <begin position="81"/>
        <end position="120"/>
    </location>
</feature>
<feature type="compositionally biased region" description="Acidic residues" evidence="1">
    <location>
        <begin position="102"/>
        <end position="120"/>
    </location>
</feature>
<gene>
    <name evidence="2" type="ORF">CVT24_002436</name>
</gene>
<dbReference type="OrthoDB" id="2746492at2759"/>
<proteinExistence type="predicted"/>
<accession>A0A409X005</accession>
<comment type="caution">
    <text evidence="2">The sequence shown here is derived from an EMBL/GenBank/DDBJ whole genome shotgun (WGS) entry which is preliminary data.</text>
</comment>
<dbReference type="InParanoid" id="A0A409X005"/>
<evidence type="ECO:0000256" key="1">
    <source>
        <dbReference type="SAM" id="MobiDB-lite"/>
    </source>
</evidence>
<reference evidence="2 3" key="1">
    <citation type="journal article" date="2018" name="Evol. Lett.">
        <title>Horizontal gene cluster transfer increased hallucinogenic mushroom diversity.</title>
        <authorList>
            <person name="Reynolds H.T."/>
            <person name="Vijayakumar V."/>
            <person name="Gluck-Thaler E."/>
            <person name="Korotkin H.B."/>
            <person name="Matheny P.B."/>
            <person name="Slot J.C."/>
        </authorList>
    </citation>
    <scope>NUCLEOTIDE SEQUENCE [LARGE SCALE GENOMIC DNA]</scope>
    <source>
        <strain evidence="2 3">2629</strain>
    </source>
</reference>
<name>A0A409X005_9AGAR</name>
<sequence>MSSTLRMTFNPATLRPNEQPEITRLCNIAWTHQALRDSTEAIVYSAPGPQGRVWWHVTVNDPVEHITVRYNRRANRVHVYRNGSVNVSPQKPTRMRLKGAPEADEEYDSASELSGEDFDE</sequence>
<evidence type="ECO:0000313" key="3">
    <source>
        <dbReference type="Proteomes" id="UP000284842"/>
    </source>
</evidence>